<gene>
    <name evidence="2" type="ORF">NPIL_448371</name>
</gene>
<accession>A0A8X6ILJ9</accession>
<reference evidence="2" key="1">
    <citation type="submission" date="2020-08" db="EMBL/GenBank/DDBJ databases">
        <title>Multicomponent nature underlies the extraordinary mechanical properties of spider dragline silk.</title>
        <authorList>
            <person name="Kono N."/>
            <person name="Nakamura H."/>
            <person name="Mori M."/>
            <person name="Yoshida Y."/>
            <person name="Ohtoshi R."/>
            <person name="Malay A.D."/>
            <person name="Moran D.A.P."/>
            <person name="Tomita M."/>
            <person name="Numata K."/>
            <person name="Arakawa K."/>
        </authorList>
    </citation>
    <scope>NUCLEOTIDE SEQUENCE</scope>
</reference>
<name>A0A8X6ILJ9_NEPPI</name>
<evidence type="ECO:0000313" key="3">
    <source>
        <dbReference type="Proteomes" id="UP000887013"/>
    </source>
</evidence>
<evidence type="ECO:0000256" key="1">
    <source>
        <dbReference type="SAM" id="MobiDB-lite"/>
    </source>
</evidence>
<keyword evidence="3" id="KW-1185">Reference proteome</keyword>
<dbReference type="AlphaFoldDB" id="A0A8X6ILJ9"/>
<comment type="caution">
    <text evidence="2">The sequence shown here is derived from an EMBL/GenBank/DDBJ whole genome shotgun (WGS) entry which is preliminary data.</text>
</comment>
<proteinExistence type="predicted"/>
<dbReference type="Proteomes" id="UP000887013">
    <property type="component" value="Unassembled WGS sequence"/>
</dbReference>
<protein>
    <submittedName>
        <fullName evidence="2">Uncharacterized protein</fullName>
    </submittedName>
</protein>
<feature type="region of interest" description="Disordered" evidence="1">
    <location>
        <begin position="1"/>
        <end position="43"/>
    </location>
</feature>
<organism evidence="2 3">
    <name type="scientific">Nephila pilipes</name>
    <name type="common">Giant wood spider</name>
    <name type="synonym">Nephila maculata</name>
    <dbReference type="NCBI Taxonomy" id="299642"/>
    <lineage>
        <taxon>Eukaryota</taxon>
        <taxon>Metazoa</taxon>
        <taxon>Ecdysozoa</taxon>
        <taxon>Arthropoda</taxon>
        <taxon>Chelicerata</taxon>
        <taxon>Arachnida</taxon>
        <taxon>Araneae</taxon>
        <taxon>Araneomorphae</taxon>
        <taxon>Entelegynae</taxon>
        <taxon>Araneoidea</taxon>
        <taxon>Nephilidae</taxon>
        <taxon>Nephila</taxon>
    </lineage>
</organism>
<sequence>MARVLAGSQSRPNSSIDERASMDGKGAAKRVEGGNAPPPEMNFDGAVVRFAPRYCRNENGGEGRVYVAPHNRNLQGAGVEDGRLLCW</sequence>
<evidence type="ECO:0000313" key="2">
    <source>
        <dbReference type="EMBL" id="GFS49905.1"/>
    </source>
</evidence>
<dbReference type="EMBL" id="BMAW01045415">
    <property type="protein sequence ID" value="GFS49905.1"/>
    <property type="molecule type" value="Genomic_DNA"/>
</dbReference>